<dbReference type="InterPro" id="IPR013762">
    <property type="entry name" value="Integrase-like_cat_sf"/>
</dbReference>
<name>A0A0E4GWJ4_MYCLN</name>
<proteinExistence type="inferred from homology"/>
<dbReference type="Gene3D" id="1.10.443.10">
    <property type="entry name" value="Intergrase catalytic core"/>
    <property type="match status" value="1"/>
</dbReference>
<dbReference type="PANTHER" id="PTHR30349">
    <property type="entry name" value="PHAGE INTEGRASE-RELATED"/>
    <property type="match status" value="1"/>
</dbReference>
<accession>A0A0E4GWJ4</accession>
<dbReference type="Pfam" id="PF00589">
    <property type="entry name" value="Phage_integrase"/>
    <property type="match status" value="1"/>
</dbReference>
<dbReference type="InterPro" id="IPR011010">
    <property type="entry name" value="DNA_brk_join_enz"/>
</dbReference>
<keyword evidence="2" id="KW-0238">DNA-binding</keyword>
<dbReference type="EMBL" id="CTEE01000001">
    <property type="protein sequence ID" value="CQD09814.1"/>
    <property type="molecule type" value="Genomic_DNA"/>
</dbReference>
<feature type="domain" description="Tyr recombinase" evidence="4">
    <location>
        <begin position="185"/>
        <end position="395"/>
    </location>
</feature>
<dbReference type="InterPro" id="IPR002104">
    <property type="entry name" value="Integrase_catalytic"/>
</dbReference>
<reference evidence="5 6" key="1">
    <citation type="submission" date="2015-03" db="EMBL/GenBank/DDBJ databases">
        <authorList>
            <person name="Urmite Genomes"/>
        </authorList>
    </citation>
    <scope>NUCLEOTIDE SEQUENCE [LARGE SCALE GENOMIC DNA]</scope>
    <source>
        <strain evidence="5 6">CSUR P1491</strain>
    </source>
</reference>
<organism evidence="5 6">
    <name type="scientific">Mycobacterium lentiflavum</name>
    <dbReference type="NCBI Taxonomy" id="141349"/>
    <lineage>
        <taxon>Bacteria</taxon>
        <taxon>Bacillati</taxon>
        <taxon>Actinomycetota</taxon>
        <taxon>Actinomycetes</taxon>
        <taxon>Mycobacteriales</taxon>
        <taxon>Mycobacteriaceae</taxon>
        <taxon>Mycobacterium</taxon>
        <taxon>Mycobacterium simiae complex</taxon>
    </lineage>
</organism>
<dbReference type="STRING" id="141349.BN1232_01793"/>
<dbReference type="InterPro" id="IPR050090">
    <property type="entry name" value="Tyrosine_recombinase_XerCD"/>
</dbReference>
<evidence type="ECO:0000256" key="2">
    <source>
        <dbReference type="ARBA" id="ARBA00023125"/>
    </source>
</evidence>
<dbReference type="GO" id="GO:0003677">
    <property type="term" value="F:DNA binding"/>
    <property type="evidence" value="ECO:0007669"/>
    <property type="project" value="UniProtKB-KW"/>
</dbReference>
<dbReference type="SUPFAM" id="SSF56349">
    <property type="entry name" value="DNA breaking-rejoining enzymes"/>
    <property type="match status" value="1"/>
</dbReference>
<evidence type="ECO:0000256" key="3">
    <source>
        <dbReference type="ARBA" id="ARBA00023172"/>
    </source>
</evidence>
<evidence type="ECO:0000313" key="5">
    <source>
        <dbReference type="EMBL" id="CQD09814.1"/>
    </source>
</evidence>
<dbReference type="GO" id="GO:0015074">
    <property type="term" value="P:DNA integration"/>
    <property type="evidence" value="ECO:0007669"/>
    <property type="project" value="InterPro"/>
</dbReference>
<comment type="similarity">
    <text evidence="1">Belongs to the 'phage' integrase family.</text>
</comment>
<dbReference type="Proteomes" id="UP000199251">
    <property type="component" value="Unassembled WGS sequence"/>
</dbReference>
<protein>
    <submittedName>
        <fullName evidence="5">Site-specific recombinase XerD</fullName>
    </submittedName>
</protein>
<evidence type="ECO:0000256" key="1">
    <source>
        <dbReference type="ARBA" id="ARBA00008857"/>
    </source>
</evidence>
<dbReference type="PROSITE" id="PS51898">
    <property type="entry name" value="TYR_RECOMBINASE"/>
    <property type="match status" value="1"/>
</dbReference>
<gene>
    <name evidence="5" type="ORF">BN1232_01793</name>
</gene>
<dbReference type="GO" id="GO:0006310">
    <property type="term" value="P:DNA recombination"/>
    <property type="evidence" value="ECO:0007669"/>
    <property type="project" value="UniProtKB-KW"/>
</dbReference>
<keyword evidence="3" id="KW-0233">DNA recombination</keyword>
<sequence>MLTVVAAQALGGETSTPIVDGQHRSKVWCIKDASVTTGVVTSDAEGAARRVLAPNVVQLDPQRAVLEAMLQGWEHQQRARFLKDSTIVPRLRLVRRFVEFSGLYPWQWTPSEGEAWISELRSGSSPLRLSTARNYEIDIRMFCEYLLDPRYGWIAECTQQFGEIPQQVFHEDNSIAHVGDYEGDPSRRPLTYDEVQALFDAADARVGTIRARGRKGVRTALRDAAMLKFCYAFGLRRREVVHIDLVDLRRNSKMDEFGRFGAVSVRYGKASRGGAPKRRTVLTVPEMSWIVEVLDHYLTDVRPLFPAEKRPALWLTERGSRVGVRMLNEAFSTARDEAGIDPTLDLHSLRHSFVTHLVEFDYPERFIQEQVGHSFSSTTAVYIGVSNEYRNRLLSQSMHSRYGKELGGRSSQ</sequence>
<evidence type="ECO:0000259" key="4">
    <source>
        <dbReference type="PROSITE" id="PS51898"/>
    </source>
</evidence>
<dbReference type="AlphaFoldDB" id="A0A0E4GWJ4"/>
<evidence type="ECO:0000313" key="6">
    <source>
        <dbReference type="Proteomes" id="UP000199251"/>
    </source>
</evidence>
<dbReference type="PANTHER" id="PTHR30349:SF41">
    <property type="entry name" value="INTEGRASE_RECOMBINASE PROTEIN MJ0367-RELATED"/>
    <property type="match status" value="1"/>
</dbReference>